<sequence>MAYIKQVQMTKDGFEALQKELAILVDEKRPKLVERLSFARQQGDLSENSDYINAKEELEFLDGRIDELEGVIKTAEIVNGSSHKKLSDGVTLGTKVTLKVNGDKHVFEIVGEWEADPVNKKISHESPLGRALVGRKIGDKVEVEAPAGKVKYEILAIE</sequence>
<keyword evidence="5 8" id="KW-0804">Transcription</keyword>
<dbReference type="NCBIfam" id="TIGR01462">
    <property type="entry name" value="greA"/>
    <property type="match status" value="1"/>
</dbReference>
<evidence type="ECO:0000256" key="6">
    <source>
        <dbReference type="ARBA" id="ARBA00024916"/>
    </source>
</evidence>
<dbReference type="Pfam" id="PF03449">
    <property type="entry name" value="GreA_GreB_N"/>
    <property type="match status" value="1"/>
</dbReference>
<evidence type="ECO:0000256" key="7">
    <source>
        <dbReference type="ARBA" id="ARBA00030776"/>
    </source>
</evidence>
<dbReference type="PROSITE" id="PS00830">
    <property type="entry name" value="GREAB_2"/>
    <property type="match status" value="1"/>
</dbReference>
<dbReference type="STRING" id="1802485.A2V97_04640"/>
<keyword evidence="3 8" id="KW-0805">Transcription regulation</keyword>
<evidence type="ECO:0000313" key="13">
    <source>
        <dbReference type="Proteomes" id="UP000177382"/>
    </source>
</evidence>
<organism evidence="12 13">
    <name type="scientific">Candidatus Woesebacteria bacterium RBG_16_42_24</name>
    <dbReference type="NCBI Taxonomy" id="1802485"/>
    <lineage>
        <taxon>Bacteria</taxon>
        <taxon>Candidatus Woeseibacteriota</taxon>
    </lineage>
</organism>
<dbReference type="InterPro" id="IPR023459">
    <property type="entry name" value="Tscrpt_elong_fac_GreA/B_fam"/>
</dbReference>
<comment type="similarity">
    <text evidence="1 8 9">Belongs to the GreA/GreB family.</text>
</comment>
<dbReference type="HAMAP" id="MF_00105">
    <property type="entry name" value="GreA_GreB"/>
    <property type="match status" value="1"/>
</dbReference>
<proteinExistence type="inferred from homology"/>
<dbReference type="InterPro" id="IPR022691">
    <property type="entry name" value="Tscrpt_elong_fac_GreA/B_N"/>
</dbReference>
<keyword evidence="4 8" id="KW-0238">DNA-binding</keyword>
<dbReference type="Pfam" id="PF01272">
    <property type="entry name" value="GreA_GreB"/>
    <property type="match status" value="1"/>
</dbReference>
<dbReference type="PIRSF" id="PIRSF006092">
    <property type="entry name" value="GreA_GreB"/>
    <property type="match status" value="1"/>
</dbReference>
<evidence type="ECO:0000256" key="3">
    <source>
        <dbReference type="ARBA" id="ARBA00023015"/>
    </source>
</evidence>
<dbReference type="InterPro" id="IPR028624">
    <property type="entry name" value="Tscrpt_elong_fac_GreA/B"/>
</dbReference>
<evidence type="ECO:0000256" key="1">
    <source>
        <dbReference type="ARBA" id="ARBA00008213"/>
    </source>
</evidence>
<dbReference type="PANTHER" id="PTHR30437:SF4">
    <property type="entry name" value="TRANSCRIPTION ELONGATION FACTOR GREA"/>
    <property type="match status" value="1"/>
</dbReference>
<dbReference type="AlphaFoldDB" id="A0A1F7XLV4"/>
<dbReference type="InterPro" id="IPR006359">
    <property type="entry name" value="Tscrpt_elong_fac_GreA"/>
</dbReference>
<keyword evidence="12" id="KW-0648">Protein biosynthesis</keyword>
<comment type="function">
    <text evidence="6 8 9">Necessary for efficient RNA polymerase transcription elongation past template-encoded arresting sites. The arresting sites in DNA have the property of trapping a certain fraction of elongating RNA polymerases that pass through, resulting in locked ternary complexes. Cleavage of the nascent transcript by cleavage factors such as GreA or GreB allows the resumption of elongation from the new 3'terminus. GreA releases sequences of 2 to 3 nucleotides.</text>
</comment>
<name>A0A1F7XLV4_9BACT</name>
<dbReference type="GO" id="GO:0003677">
    <property type="term" value="F:DNA binding"/>
    <property type="evidence" value="ECO:0007669"/>
    <property type="project" value="UniProtKB-UniRule"/>
</dbReference>
<evidence type="ECO:0000313" key="12">
    <source>
        <dbReference type="EMBL" id="OGM16022.1"/>
    </source>
</evidence>
<dbReference type="GO" id="GO:0070063">
    <property type="term" value="F:RNA polymerase binding"/>
    <property type="evidence" value="ECO:0007669"/>
    <property type="project" value="InterPro"/>
</dbReference>
<comment type="caution">
    <text evidence="12">The sequence shown here is derived from an EMBL/GenBank/DDBJ whole genome shotgun (WGS) entry which is preliminary data.</text>
</comment>
<evidence type="ECO:0000256" key="8">
    <source>
        <dbReference type="HAMAP-Rule" id="MF_00105"/>
    </source>
</evidence>
<dbReference type="PANTHER" id="PTHR30437">
    <property type="entry name" value="TRANSCRIPTION ELONGATION FACTOR GREA"/>
    <property type="match status" value="1"/>
</dbReference>
<dbReference type="SUPFAM" id="SSF46557">
    <property type="entry name" value="GreA transcript cleavage protein, N-terminal domain"/>
    <property type="match status" value="1"/>
</dbReference>
<dbReference type="GO" id="GO:0003746">
    <property type="term" value="F:translation elongation factor activity"/>
    <property type="evidence" value="ECO:0007669"/>
    <property type="project" value="UniProtKB-KW"/>
</dbReference>
<protein>
    <recommendedName>
        <fullName evidence="2 8">Transcription elongation factor GreA</fullName>
    </recommendedName>
    <alternativeName>
        <fullName evidence="7 8">Transcript cleavage factor GreA</fullName>
    </alternativeName>
</protein>
<accession>A0A1F7XLV4</accession>
<evidence type="ECO:0000256" key="5">
    <source>
        <dbReference type="ARBA" id="ARBA00023163"/>
    </source>
</evidence>
<evidence type="ECO:0000259" key="11">
    <source>
        <dbReference type="Pfam" id="PF03449"/>
    </source>
</evidence>
<dbReference type="EMBL" id="MGFX01000001">
    <property type="protein sequence ID" value="OGM16022.1"/>
    <property type="molecule type" value="Genomic_DNA"/>
</dbReference>
<evidence type="ECO:0000256" key="9">
    <source>
        <dbReference type="RuleBase" id="RU000556"/>
    </source>
</evidence>
<dbReference type="FunFam" id="1.10.287.180:FF:000001">
    <property type="entry name" value="Transcription elongation factor GreA"/>
    <property type="match status" value="1"/>
</dbReference>
<keyword evidence="12" id="KW-0251">Elongation factor</keyword>
<dbReference type="GO" id="GO:0006354">
    <property type="term" value="P:DNA-templated transcription elongation"/>
    <property type="evidence" value="ECO:0007669"/>
    <property type="project" value="TreeGrafter"/>
</dbReference>
<dbReference type="Gene3D" id="1.10.287.180">
    <property type="entry name" value="Transcription elongation factor, GreA/GreB, N-terminal domain"/>
    <property type="match status" value="1"/>
</dbReference>
<reference evidence="12 13" key="1">
    <citation type="journal article" date="2016" name="Nat. Commun.">
        <title>Thousands of microbial genomes shed light on interconnected biogeochemical processes in an aquifer system.</title>
        <authorList>
            <person name="Anantharaman K."/>
            <person name="Brown C.T."/>
            <person name="Hug L.A."/>
            <person name="Sharon I."/>
            <person name="Castelle C.J."/>
            <person name="Probst A.J."/>
            <person name="Thomas B.C."/>
            <person name="Singh A."/>
            <person name="Wilkins M.J."/>
            <person name="Karaoz U."/>
            <person name="Brodie E.L."/>
            <person name="Williams K.H."/>
            <person name="Hubbard S.S."/>
            <person name="Banfield J.F."/>
        </authorList>
    </citation>
    <scope>NUCLEOTIDE SEQUENCE [LARGE SCALE GENOMIC DNA]</scope>
</reference>
<evidence type="ECO:0000259" key="10">
    <source>
        <dbReference type="Pfam" id="PF01272"/>
    </source>
</evidence>
<dbReference type="Gene3D" id="3.10.50.30">
    <property type="entry name" value="Transcription elongation factor, GreA/GreB, C-terminal domain"/>
    <property type="match status" value="1"/>
</dbReference>
<evidence type="ECO:0000256" key="2">
    <source>
        <dbReference type="ARBA" id="ARBA00013729"/>
    </source>
</evidence>
<dbReference type="InterPro" id="IPR036805">
    <property type="entry name" value="Tscrpt_elong_fac_GreA/B_N_sf"/>
</dbReference>
<feature type="domain" description="Transcription elongation factor GreA/GreB N-terminal" evidence="11">
    <location>
        <begin position="7"/>
        <end position="77"/>
    </location>
</feature>
<gene>
    <name evidence="8" type="primary">greA</name>
    <name evidence="12" type="ORF">A2V97_04640</name>
</gene>
<dbReference type="InterPro" id="IPR018151">
    <property type="entry name" value="TF_GreA/GreB_CS"/>
</dbReference>
<dbReference type="InterPro" id="IPR036953">
    <property type="entry name" value="GreA/GreB_C_sf"/>
</dbReference>
<dbReference type="SUPFAM" id="SSF54534">
    <property type="entry name" value="FKBP-like"/>
    <property type="match status" value="1"/>
</dbReference>
<dbReference type="GO" id="GO:0032784">
    <property type="term" value="P:regulation of DNA-templated transcription elongation"/>
    <property type="evidence" value="ECO:0007669"/>
    <property type="project" value="UniProtKB-UniRule"/>
</dbReference>
<evidence type="ECO:0000256" key="4">
    <source>
        <dbReference type="ARBA" id="ARBA00023125"/>
    </source>
</evidence>
<dbReference type="InterPro" id="IPR001437">
    <property type="entry name" value="Tscrpt_elong_fac_GreA/B_C"/>
</dbReference>
<dbReference type="Proteomes" id="UP000177382">
    <property type="component" value="Unassembled WGS sequence"/>
</dbReference>
<dbReference type="PROSITE" id="PS00829">
    <property type="entry name" value="GREAB_1"/>
    <property type="match status" value="1"/>
</dbReference>
<dbReference type="NCBIfam" id="NF001263">
    <property type="entry name" value="PRK00226.1-4"/>
    <property type="match status" value="1"/>
</dbReference>
<dbReference type="FunFam" id="3.10.50.30:FF:000001">
    <property type="entry name" value="Transcription elongation factor GreA"/>
    <property type="match status" value="1"/>
</dbReference>
<feature type="domain" description="Transcription elongation factor GreA/GreB C-terminal" evidence="10">
    <location>
        <begin position="88"/>
        <end position="158"/>
    </location>
</feature>